<evidence type="ECO:0000256" key="5">
    <source>
        <dbReference type="ARBA" id="ARBA00022475"/>
    </source>
</evidence>
<dbReference type="AlphaFoldDB" id="A0A6P6XWD3"/>
<accession>A0A6P6XWD3</accession>
<evidence type="ECO:0000256" key="2">
    <source>
        <dbReference type="ARBA" id="ARBA00004236"/>
    </source>
</evidence>
<dbReference type="InterPro" id="IPR051875">
    <property type="entry name" value="Calcineurin_B_homologous"/>
</dbReference>
<gene>
    <name evidence="19" type="primary">LOC113791598</name>
</gene>
<keyword evidence="11" id="KW-0106">Calcium</keyword>
<dbReference type="GO" id="GO:0005886">
    <property type="term" value="C:plasma membrane"/>
    <property type="evidence" value="ECO:0007669"/>
    <property type="project" value="UniProtKB-SubCell"/>
</dbReference>
<dbReference type="PROSITE" id="PS50222">
    <property type="entry name" value="EF_HAND_2"/>
    <property type="match status" value="3"/>
</dbReference>
<dbReference type="Gene3D" id="2.30.29.30">
    <property type="entry name" value="Pleckstrin-homology domain (PH domain)/Phosphotyrosine-binding domain (PTB)"/>
    <property type="match status" value="1"/>
</dbReference>
<evidence type="ECO:0000256" key="12">
    <source>
        <dbReference type="ARBA" id="ARBA00022927"/>
    </source>
</evidence>
<dbReference type="InterPro" id="IPR011993">
    <property type="entry name" value="PH-like_dom_sf"/>
</dbReference>
<dbReference type="InterPro" id="IPR002048">
    <property type="entry name" value="EF_hand_dom"/>
</dbReference>
<keyword evidence="8" id="KW-0519">Myristate</keyword>
<keyword evidence="18" id="KW-1185">Reference proteome</keyword>
<dbReference type="KEGG" id="dpte:113791598"/>
<name>A0A6P6XWD3_DERPT</name>
<dbReference type="GO" id="GO:0005737">
    <property type="term" value="C:cytoplasm"/>
    <property type="evidence" value="ECO:0007669"/>
    <property type="project" value="UniProtKB-SubCell"/>
</dbReference>
<evidence type="ECO:0000256" key="7">
    <source>
        <dbReference type="ARBA" id="ARBA00022553"/>
    </source>
</evidence>
<keyword evidence="13" id="KW-0472">Membrane</keyword>
<dbReference type="PROSITE" id="PS00018">
    <property type="entry name" value="EF_HAND_1"/>
    <property type="match status" value="1"/>
</dbReference>
<evidence type="ECO:0000256" key="6">
    <source>
        <dbReference type="ARBA" id="ARBA00022490"/>
    </source>
</evidence>
<dbReference type="Pfam" id="PF24522">
    <property type="entry name" value="KRIT1_FRMD8_FERM_C"/>
    <property type="match status" value="1"/>
</dbReference>
<proteinExistence type="inferred from homology"/>
<dbReference type="SMART" id="SM00054">
    <property type="entry name" value="EFh"/>
    <property type="match status" value="2"/>
</dbReference>
<dbReference type="InterPro" id="IPR018247">
    <property type="entry name" value="EF_Hand_1_Ca_BS"/>
</dbReference>
<evidence type="ECO:0000256" key="3">
    <source>
        <dbReference type="ARBA" id="ARBA00004496"/>
    </source>
</evidence>
<dbReference type="RefSeq" id="XP_027197191.1">
    <property type="nucleotide sequence ID" value="XM_027341390.1"/>
</dbReference>
<evidence type="ECO:0000256" key="15">
    <source>
        <dbReference type="ARBA" id="ARBA00023288"/>
    </source>
</evidence>
<protein>
    <submittedName>
        <fullName evidence="19">Uncharacterized protein LOC113791598</fullName>
    </submittedName>
</protein>
<evidence type="ECO:0000256" key="16">
    <source>
        <dbReference type="ARBA" id="ARBA00038164"/>
    </source>
</evidence>
<evidence type="ECO:0000313" key="18">
    <source>
        <dbReference type="Proteomes" id="UP000515146"/>
    </source>
</evidence>
<evidence type="ECO:0000256" key="8">
    <source>
        <dbReference type="ARBA" id="ARBA00022707"/>
    </source>
</evidence>
<dbReference type="GO" id="GO:0015031">
    <property type="term" value="P:protein transport"/>
    <property type="evidence" value="ECO:0007669"/>
    <property type="project" value="UniProtKB-KW"/>
</dbReference>
<keyword evidence="14" id="KW-0539">Nucleus</keyword>
<keyword evidence="12" id="KW-0653">Protein transport</keyword>
<evidence type="ECO:0000256" key="9">
    <source>
        <dbReference type="ARBA" id="ARBA00022723"/>
    </source>
</evidence>
<dbReference type="GO" id="GO:0005634">
    <property type="term" value="C:nucleus"/>
    <property type="evidence" value="ECO:0007669"/>
    <property type="project" value="UniProtKB-SubCell"/>
</dbReference>
<dbReference type="PANTHER" id="PTHR46002">
    <property type="entry name" value="EG:114D9.1 PROTEIN-RELATED"/>
    <property type="match status" value="1"/>
</dbReference>
<dbReference type="OrthoDB" id="191686at2759"/>
<dbReference type="GO" id="GO:0005509">
    <property type="term" value="F:calcium ion binding"/>
    <property type="evidence" value="ECO:0007669"/>
    <property type="project" value="InterPro"/>
</dbReference>
<keyword evidence="5" id="KW-1003">Cell membrane</keyword>
<evidence type="ECO:0000313" key="19">
    <source>
        <dbReference type="RefSeq" id="XP_027197191.1"/>
    </source>
</evidence>
<keyword evidence="9" id="KW-0479">Metal-binding</keyword>
<evidence type="ECO:0000256" key="14">
    <source>
        <dbReference type="ARBA" id="ARBA00023242"/>
    </source>
</evidence>
<reference evidence="19" key="1">
    <citation type="submission" date="2025-08" db="UniProtKB">
        <authorList>
            <consortium name="RefSeq"/>
        </authorList>
    </citation>
    <scope>IDENTIFICATION</scope>
    <source>
        <strain evidence="19">Airmid</strain>
    </source>
</reference>
<dbReference type="Gene3D" id="1.10.238.10">
    <property type="entry name" value="EF-hand"/>
    <property type="match status" value="1"/>
</dbReference>
<feature type="domain" description="EF-hand" evidence="17">
    <location>
        <begin position="26"/>
        <end position="61"/>
    </location>
</feature>
<evidence type="ECO:0000256" key="10">
    <source>
        <dbReference type="ARBA" id="ARBA00022737"/>
    </source>
</evidence>
<dbReference type="Pfam" id="PF13499">
    <property type="entry name" value="EF-hand_7"/>
    <property type="match status" value="1"/>
</dbReference>
<evidence type="ECO:0000256" key="11">
    <source>
        <dbReference type="ARBA" id="ARBA00022837"/>
    </source>
</evidence>
<sequence length="551" mass="64874">MGNKSSLMLQDEEINAIQNETGFSASQIERLYSRFTSLDKGDNGTLGREDFLRIPELAINPLGDRIVQAFFSETDSFDDRINFRQFMRILARFRPIKKNREIKLNSREDKLRFAFKMYDLDGDEKISRDELLAVLHMMVGSNISTEQLANIADRTIMEADKDGDQYITFSEFCKTLERTDVEGKMSIRECEKKMEKIKLPNDEYFEMNLTENSTAADLIRIICQNHYDIHVDDDDDNEIYNVFAIWITETTLNDNDRFKLQLPLNRRHCLHEMKEKFLKLLKEKSFVQFRFGRNGYLSIKDEEKINKTKILRILYLEARDNINKNIYPLNISELLKSWEIDYRINRILLLADKHNESIESSRSSIEINKDLYKTLKKQTKTVSYHNSLRKTPNRWKMLMNVKKTCMNLQKDIEKIDSGYDDVVDRINPEMSLYMEYLDICRKSIPCYGGFFFEAQMERSIRDAFIHKNFYDKKILIGINENGLHLINNECPKIISSIPFSEFSYAILGSEKDHHQGLLLIKTKDDKVRKIFTRQASFIDKTVKQHVVEQAV</sequence>
<evidence type="ECO:0000256" key="1">
    <source>
        <dbReference type="ARBA" id="ARBA00004123"/>
    </source>
</evidence>
<feature type="domain" description="EF-hand" evidence="17">
    <location>
        <begin position="147"/>
        <end position="182"/>
    </location>
</feature>
<dbReference type="InParanoid" id="A0A6P6XWD3"/>
<keyword evidence="15" id="KW-0449">Lipoprotein</keyword>
<keyword evidence="4" id="KW-0813">Transport</keyword>
<dbReference type="Proteomes" id="UP000515146">
    <property type="component" value="Unplaced"/>
</dbReference>
<dbReference type="SUPFAM" id="SSF47473">
    <property type="entry name" value="EF-hand"/>
    <property type="match status" value="1"/>
</dbReference>
<comment type="subcellular location">
    <subcellularLocation>
        <location evidence="2">Cell membrane</location>
    </subcellularLocation>
    <subcellularLocation>
        <location evidence="3">Cytoplasm</location>
    </subcellularLocation>
    <subcellularLocation>
        <location evidence="1">Nucleus</location>
    </subcellularLocation>
</comment>
<keyword evidence="10" id="KW-0677">Repeat</keyword>
<evidence type="ECO:0000259" key="17">
    <source>
        <dbReference type="PROSITE" id="PS50222"/>
    </source>
</evidence>
<dbReference type="InterPro" id="IPR057096">
    <property type="entry name" value="KRIT1_FRMD8_FERM_C"/>
</dbReference>
<dbReference type="InterPro" id="IPR011992">
    <property type="entry name" value="EF-hand-dom_pair"/>
</dbReference>
<keyword evidence="7" id="KW-0597">Phosphoprotein</keyword>
<dbReference type="CDD" id="cd00051">
    <property type="entry name" value="EFh"/>
    <property type="match status" value="1"/>
</dbReference>
<organism evidence="18 19">
    <name type="scientific">Dermatophagoides pteronyssinus</name>
    <name type="common">European house dust mite</name>
    <dbReference type="NCBI Taxonomy" id="6956"/>
    <lineage>
        <taxon>Eukaryota</taxon>
        <taxon>Metazoa</taxon>
        <taxon>Ecdysozoa</taxon>
        <taxon>Arthropoda</taxon>
        <taxon>Chelicerata</taxon>
        <taxon>Arachnida</taxon>
        <taxon>Acari</taxon>
        <taxon>Acariformes</taxon>
        <taxon>Sarcoptiformes</taxon>
        <taxon>Astigmata</taxon>
        <taxon>Psoroptidia</taxon>
        <taxon>Analgoidea</taxon>
        <taxon>Pyroglyphidae</taxon>
        <taxon>Dermatophagoidinae</taxon>
        <taxon>Dermatophagoides</taxon>
    </lineage>
</organism>
<evidence type="ECO:0000256" key="13">
    <source>
        <dbReference type="ARBA" id="ARBA00023136"/>
    </source>
</evidence>
<evidence type="ECO:0000256" key="4">
    <source>
        <dbReference type="ARBA" id="ARBA00022448"/>
    </source>
</evidence>
<keyword evidence="6" id="KW-0963">Cytoplasm</keyword>
<comment type="similarity">
    <text evidence="16">Belongs to the calcineurin regulatory subunit family. CHP subfamily.</text>
</comment>
<feature type="domain" description="EF-hand" evidence="17">
    <location>
        <begin position="106"/>
        <end position="141"/>
    </location>
</feature>